<organism evidence="1 2">
    <name type="scientific">Candidatus Megaera venefica</name>
    <dbReference type="NCBI Taxonomy" id="2055910"/>
    <lineage>
        <taxon>Bacteria</taxon>
        <taxon>Pseudomonadati</taxon>
        <taxon>Pseudomonadota</taxon>
        <taxon>Alphaproteobacteria</taxon>
        <taxon>Rickettsiales</taxon>
        <taxon>Rickettsiaceae</taxon>
        <taxon>Candidatus Megaera</taxon>
    </lineage>
</organism>
<name>A0ABU5ND48_9RICK</name>
<keyword evidence="2" id="KW-1185">Reference proteome</keyword>
<dbReference type="Proteomes" id="UP001291687">
    <property type="component" value="Unassembled WGS sequence"/>
</dbReference>
<gene>
    <name evidence="1" type="ORF">Megvenef_01047</name>
</gene>
<comment type="caution">
    <text evidence="1">The sequence shown here is derived from an EMBL/GenBank/DDBJ whole genome shotgun (WGS) entry which is preliminary data.</text>
</comment>
<dbReference type="EMBL" id="JARJFB010000078">
    <property type="protein sequence ID" value="MEA0971075.1"/>
    <property type="molecule type" value="Genomic_DNA"/>
</dbReference>
<protein>
    <submittedName>
        <fullName evidence="1">Type II toxin-antitoxin system Phd/YefM family antitoxin</fullName>
    </submittedName>
</protein>
<evidence type="ECO:0000313" key="1">
    <source>
        <dbReference type="EMBL" id="MEA0971075.1"/>
    </source>
</evidence>
<sequence>MYATLVKYVHGVNMATTITHLRQNIFSEIDKVIETGQSIEIERKGHMLKIVLEEKKLKLSSLIKRNNVIKCSDDDLIYNDWLKEWKHDASDD</sequence>
<evidence type="ECO:0000313" key="2">
    <source>
        <dbReference type="Proteomes" id="UP001291687"/>
    </source>
</evidence>
<accession>A0ABU5ND48</accession>
<reference evidence="1 2" key="1">
    <citation type="submission" date="2023-03" db="EMBL/GenBank/DDBJ databases">
        <title>Host association and intracellularity evolved multiple times independently in the Rickettsiales.</title>
        <authorList>
            <person name="Castelli M."/>
            <person name="Nardi T."/>
            <person name="Gammuto L."/>
            <person name="Bellinzona G."/>
            <person name="Sabaneyeva E."/>
            <person name="Potekhin A."/>
            <person name="Serra V."/>
            <person name="Petroni G."/>
            <person name="Sassera D."/>
        </authorList>
    </citation>
    <scope>NUCLEOTIDE SEQUENCE [LARGE SCALE GENOMIC DNA]</scope>
    <source>
        <strain evidence="1 2">Sr 2-6</strain>
    </source>
</reference>
<proteinExistence type="predicted"/>
<dbReference type="RefSeq" id="WP_322776975.1">
    <property type="nucleotide sequence ID" value="NZ_JARJFB010000078.1"/>
</dbReference>